<dbReference type="InterPro" id="IPR011576">
    <property type="entry name" value="Pyridox_Oxase_N"/>
</dbReference>
<gene>
    <name evidence="3" type="ORF">E3O42_08995</name>
</gene>
<dbReference type="AlphaFoldDB" id="A0A4R8W7P5"/>
<evidence type="ECO:0000313" key="3">
    <source>
        <dbReference type="EMBL" id="TFC01817.1"/>
    </source>
</evidence>
<dbReference type="Gene3D" id="2.30.110.10">
    <property type="entry name" value="Electron Transport, Fmn-binding Protein, Chain A"/>
    <property type="match status" value="1"/>
</dbReference>
<name>A0A4R8W7P5_9MICO</name>
<feature type="domain" description="Pyridoxamine 5'-phosphate oxidase N-terminal" evidence="2">
    <location>
        <begin position="9"/>
        <end position="132"/>
    </location>
</feature>
<dbReference type="InterPro" id="IPR012349">
    <property type="entry name" value="Split_barrel_FMN-bd"/>
</dbReference>
<dbReference type="GO" id="GO:0070967">
    <property type="term" value="F:coenzyme F420 binding"/>
    <property type="evidence" value="ECO:0007669"/>
    <property type="project" value="TreeGrafter"/>
</dbReference>
<dbReference type="InterPro" id="IPR052019">
    <property type="entry name" value="F420H2_bilvrd_red/Heme_oxyg"/>
</dbReference>
<comment type="caution">
    <text evidence="3">The sequence shown here is derived from an EMBL/GenBank/DDBJ whole genome shotgun (WGS) entry which is preliminary data.</text>
</comment>
<dbReference type="EMBL" id="SOFL01000032">
    <property type="protein sequence ID" value="TFC01817.1"/>
    <property type="molecule type" value="Genomic_DNA"/>
</dbReference>
<organism evidence="3 4">
    <name type="scientific">Cryobacterium adonitolivorans</name>
    <dbReference type="NCBI Taxonomy" id="1259189"/>
    <lineage>
        <taxon>Bacteria</taxon>
        <taxon>Bacillati</taxon>
        <taxon>Actinomycetota</taxon>
        <taxon>Actinomycetes</taxon>
        <taxon>Micrococcales</taxon>
        <taxon>Microbacteriaceae</taxon>
        <taxon>Cryobacterium</taxon>
    </lineage>
</organism>
<dbReference type="PANTHER" id="PTHR35176">
    <property type="entry name" value="HEME OXYGENASE HI_0854-RELATED"/>
    <property type="match status" value="1"/>
</dbReference>
<accession>A0A4R8W7P5</accession>
<dbReference type="SUPFAM" id="SSF50475">
    <property type="entry name" value="FMN-binding split barrel"/>
    <property type="match status" value="1"/>
</dbReference>
<protein>
    <submittedName>
        <fullName evidence="3">PPOX class F420-dependent oxidoreductase</fullName>
        <ecNumber evidence="3">1.-.-.-</ecNumber>
    </submittedName>
</protein>
<evidence type="ECO:0000259" key="2">
    <source>
        <dbReference type="Pfam" id="PF01243"/>
    </source>
</evidence>
<dbReference type="Pfam" id="PF01243">
    <property type="entry name" value="PNPOx_N"/>
    <property type="match status" value="1"/>
</dbReference>
<dbReference type="GO" id="GO:0016627">
    <property type="term" value="F:oxidoreductase activity, acting on the CH-CH group of donors"/>
    <property type="evidence" value="ECO:0007669"/>
    <property type="project" value="TreeGrafter"/>
</dbReference>
<keyword evidence="1 3" id="KW-0560">Oxidoreductase</keyword>
<reference evidence="3 4" key="1">
    <citation type="submission" date="2019-03" db="EMBL/GenBank/DDBJ databases">
        <title>Genomics of glacier-inhabiting Cryobacterium strains.</title>
        <authorList>
            <person name="Liu Q."/>
            <person name="Xin Y.-H."/>
        </authorList>
    </citation>
    <scope>NUCLEOTIDE SEQUENCE [LARGE SCALE GENOMIC DNA]</scope>
    <source>
        <strain evidence="3 4">RHLS22-1</strain>
    </source>
</reference>
<dbReference type="OrthoDB" id="5738083at2"/>
<dbReference type="PANTHER" id="PTHR35176:SF11">
    <property type="entry name" value="PYRIDOXAMINE 5'-PHOSPHATE OXIDASE FAMILY PROTEIN"/>
    <property type="match status" value="1"/>
</dbReference>
<dbReference type="RefSeq" id="WP_134453622.1">
    <property type="nucleotide sequence ID" value="NZ_SOFL01000032.1"/>
</dbReference>
<keyword evidence="4" id="KW-1185">Reference proteome</keyword>
<sequence>MPDSIAATLAGIADERFVSLTTFRRTGEPVSTPVWIAADGADLIVTTPKESGKVKRLANDSRVHLRPCSRTGAVRDDAVTVEARAVIVDDDPSRALLTRVFGGKYRAEYRVFMFIERLGRSGAKQRVMLRINAGSTPAG</sequence>
<dbReference type="NCBIfam" id="TIGR03666">
    <property type="entry name" value="Rv2061_F420"/>
    <property type="match status" value="1"/>
</dbReference>
<dbReference type="GO" id="GO:0005829">
    <property type="term" value="C:cytosol"/>
    <property type="evidence" value="ECO:0007669"/>
    <property type="project" value="TreeGrafter"/>
</dbReference>
<dbReference type="Proteomes" id="UP000297907">
    <property type="component" value="Unassembled WGS sequence"/>
</dbReference>
<evidence type="ECO:0000256" key="1">
    <source>
        <dbReference type="ARBA" id="ARBA00023002"/>
    </source>
</evidence>
<proteinExistence type="predicted"/>
<dbReference type="EC" id="1.-.-.-" evidence="3"/>
<dbReference type="InterPro" id="IPR019965">
    <property type="entry name" value="PPOX_F420-dep_Rv2061_put"/>
</dbReference>
<evidence type="ECO:0000313" key="4">
    <source>
        <dbReference type="Proteomes" id="UP000297907"/>
    </source>
</evidence>